<evidence type="ECO:0000256" key="5">
    <source>
        <dbReference type="ARBA" id="ARBA00023284"/>
    </source>
</evidence>
<dbReference type="SUPFAM" id="SSF52833">
    <property type="entry name" value="Thioredoxin-like"/>
    <property type="match status" value="1"/>
</dbReference>
<dbReference type="Pfam" id="PF14559">
    <property type="entry name" value="TPR_19"/>
    <property type="match status" value="1"/>
</dbReference>
<dbReference type="InterPro" id="IPR013766">
    <property type="entry name" value="Thioredoxin_domain"/>
</dbReference>
<dbReference type="InterPro" id="IPR036249">
    <property type="entry name" value="Thioredoxin-like_sf"/>
</dbReference>
<dbReference type="GO" id="GO:0045454">
    <property type="term" value="P:cell redox homeostasis"/>
    <property type="evidence" value="ECO:0007669"/>
    <property type="project" value="TreeGrafter"/>
</dbReference>
<evidence type="ECO:0000259" key="7">
    <source>
        <dbReference type="PROSITE" id="PS51352"/>
    </source>
</evidence>
<dbReference type="GO" id="GO:0006950">
    <property type="term" value="P:response to stress"/>
    <property type="evidence" value="ECO:0007669"/>
    <property type="project" value="UniProtKB-ARBA"/>
</dbReference>
<protein>
    <recommendedName>
        <fullName evidence="6">Thioredoxin</fullName>
    </recommendedName>
</protein>
<dbReference type="NCBIfam" id="TIGR01068">
    <property type="entry name" value="thioredoxin"/>
    <property type="match status" value="1"/>
</dbReference>
<dbReference type="PROSITE" id="PS00194">
    <property type="entry name" value="THIOREDOXIN_1"/>
    <property type="match status" value="1"/>
</dbReference>
<dbReference type="FunFam" id="3.40.30.10:FF:000001">
    <property type="entry name" value="Thioredoxin"/>
    <property type="match status" value="1"/>
</dbReference>
<sequence>MQLFGTAAPKQGGGSANIKDGSIETFAQDVIQASMTVPVLVDFWAPWCGPCKQLGPILEKAVDAAGGRVKLVKINIDENPEIAQQLRIQSVPTVYAFVGGQPVTGFAGAQPESQIKALIEKLLGEPVDAEAAADLDQAREAMERGDMHEAVAMYDAVLRAEPENAEALGGLARCLVTAGQLEEARSLLDQAPAEHANHQAISGARAALSLAEESGELGDPASLLARLDGNEDDHEARYQLATQMFLRGQVDAAMDNLCRIVKRDRSWGEDKARTQLVRFFEALGPKHPATVKGRRMLSTVLFS</sequence>
<comment type="caution">
    <text evidence="8">The sequence shown here is derived from an EMBL/GenBank/DDBJ whole genome shotgun (WGS) entry which is preliminary data.</text>
</comment>
<dbReference type="SUPFAM" id="SSF48452">
    <property type="entry name" value="TPR-like"/>
    <property type="match status" value="1"/>
</dbReference>
<dbReference type="PROSITE" id="PS51352">
    <property type="entry name" value="THIOREDOXIN_2"/>
    <property type="match status" value="1"/>
</dbReference>
<evidence type="ECO:0000313" key="9">
    <source>
        <dbReference type="Proteomes" id="UP001301140"/>
    </source>
</evidence>
<dbReference type="AlphaFoldDB" id="A0AAP3UZS2"/>
<dbReference type="GO" id="GO:0015035">
    <property type="term" value="F:protein-disulfide reductase activity"/>
    <property type="evidence" value="ECO:0007669"/>
    <property type="project" value="UniProtKB-UniRule"/>
</dbReference>
<dbReference type="RefSeq" id="WP_327787476.1">
    <property type="nucleotide sequence ID" value="NZ_JARGEQ010000008.1"/>
</dbReference>
<evidence type="ECO:0000256" key="1">
    <source>
        <dbReference type="ARBA" id="ARBA00008987"/>
    </source>
</evidence>
<dbReference type="InterPro" id="IPR005746">
    <property type="entry name" value="Thioredoxin"/>
</dbReference>
<reference evidence="8 9" key="1">
    <citation type="submission" date="2023-03" db="EMBL/GenBank/DDBJ databases">
        <title>YIM 152171 draft genome.</title>
        <authorList>
            <person name="Yang Z."/>
        </authorList>
    </citation>
    <scope>NUCLEOTIDE SEQUENCE [LARGE SCALE GENOMIC DNA]</scope>
    <source>
        <strain evidence="8 9">YIM 152171</strain>
    </source>
</reference>
<keyword evidence="2" id="KW-0813">Transport</keyword>
<dbReference type="Pfam" id="PF00085">
    <property type="entry name" value="Thioredoxin"/>
    <property type="match status" value="1"/>
</dbReference>
<evidence type="ECO:0000313" key="8">
    <source>
        <dbReference type="EMBL" id="MDF1585064.1"/>
    </source>
</evidence>
<dbReference type="GO" id="GO:0005829">
    <property type="term" value="C:cytosol"/>
    <property type="evidence" value="ECO:0007669"/>
    <property type="project" value="TreeGrafter"/>
</dbReference>
<dbReference type="Gene3D" id="3.40.30.10">
    <property type="entry name" value="Glutaredoxin"/>
    <property type="match status" value="1"/>
</dbReference>
<keyword evidence="3" id="KW-0249">Electron transport</keyword>
<dbReference type="PRINTS" id="PR00421">
    <property type="entry name" value="THIOREDOXIN"/>
</dbReference>
<dbReference type="InterPro" id="IPR011990">
    <property type="entry name" value="TPR-like_helical_dom_sf"/>
</dbReference>
<dbReference type="EMBL" id="JARGEQ010000008">
    <property type="protein sequence ID" value="MDF1585064.1"/>
    <property type="molecule type" value="Genomic_DNA"/>
</dbReference>
<organism evidence="8 9">
    <name type="scientific">Marinimicrococcus flavescens</name>
    <dbReference type="NCBI Taxonomy" id="3031815"/>
    <lineage>
        <taxon>Bacteria</taxon>
        <taxon>Pseudomonadati</taxon>
        <taxon>Pseudomonadota</taxon>
        <taxon>Alphaproteobacteria</taxon>
        <taxon>Geminicoccales</taxon>
        <taxon>Geminicoccaceae</taxon>
        <taxon>Marinimicrococcus</taxon>
    </lineage>
</organism>
<dbReference type="CDD" id="cd02956">
    <property type="entry name" value="ybbN"/>
    <property type="match status" value="1"/>
</dbReference>
<dbReference type="PANTHER" id="PTHR45663:SF11">
    <property type="entry name" value="GEO12009P1"/>
    <property type="match status" value="1"/>
</dbReference>
<keyword evidence="9" id="KW-1185">Reference proteome</keyword>
<comment type="similarity">
    <text evidence="1">Belongs to the thioredoxin family.</text>
</comment>
<evidence type="ECO:0000256" key="3">
    <source>
        <dbReference type="ARBA" id="ARBA00022982"/>
    </source>
</evidence>
<feature type="domain" description="Thioredoxin" evidence="7">
    <location>
        <begin position="2"/>
        <end position="124"/>
    </location>
</feature>
<keyword evidence="5" id="KW-0676">Redox-active center</keyword>
<dbReference type="Gene3D" id="1.25.40.10">
    <property type="entry name" value="Tetratricopeptide repeat domain"/>
    <property type="match status" value="2"/>
</dbReference>
<dbReference type="InterPro" id="IPR017937">
    <property type="entry name" value="Thioredoxin_CS"/>
</dbReference>
<keyword evidence="4" id="KW-1015">Disulfide bond</keyword>
<gene>
    <name evidence="8" type="primary">trxA</name>
    <name evidence="8" type="ORF">PZ740_01540</name>
</gene>
<evidence type="ECO:0000256" key="6">
    <source>
        <dbReference type="NCBIfam" id="TIGR01068"/>
    </source>
</evidence>
<name>A0AAP3UZS2_9PROT</name>
<dbReference type="PANTHER" id="PTHR45663">
    <property type="entry name" value="GEO12009P1"/>
    <property type="match status" value="1"/>
</dbReference>
<evidence type="ECO:0000256" key="2">
    <source>
        <dbReference type="ARBA" id="ARBA00022448"/>
    </source>
</evidence>
<evidence type="ECO:0000256" key="4">
    <source>
        <dbReference type="ARBA" id="ARBA00023157"/>
    </source>
</evidence>
<accession>A0AAP3UZS2</accession>
<proteinExistence type="inferred from homology"/>
<dbReference type="Pfam" id="PF14561">
    <property type="entry name" value="TPR_20"/>
    <property type="match status" value="1"/>
</dbReference>
<dbReference type="Proteomes" id="UP001301140">
    <property type="component" value="Unassembled WGS sequence"/>
</dbReference>